<accession>I9ZHU5</accession>
<dbReference type="PATRIC" id="fig|992028.3.peg.936"/>
<comment type="caution">
    <text evidence="1">The sequence shown here is derived from an EMBL/GenBank/DDBJ whole genome shotgun (WGS) entry which is preliminary data.</text>
</comment>
<sequence>FSSSFGIFGGLRGLYNSYYVLNKVKGSGNLDVATGLNYRYKHSKYSVGISIPLIQRKASVVSSGSDYTNSFVFNEGASHFKVFFNYGWVF</sequence>
<protein>
    <submittedName>
        <fullName evidence="1">Putative outer membrane protein</fullName>
    </submittedName>
</protein>
<organism evidence="1 2">
    <name type="scientific">Helicobacter pylori NQ4044</name>
    <dbReference type="NCBI Taxonomy" id="992028"/>
    <lineage>
        <taxon>Bacteria</taxon>
        <taxon>Pseudomonadati</taxon>
        <taxon>Campylobacterota</taxon>
        <taxon>Epsilonproteobacteria</taxon>
        <taxon>Campylobacterales</taxon>
        <taxon>Helicobacteraceae</taxon>
        <taxon>Helicobacter</taxon>
    </lineage>
</organism>
<proteinExistence type="predicted"/>
<feature type="non-terminal residue" evidence="1">
    <location>
        <position position="1"/>
    </location>
</feature>
<name>I9ZHU5_HELPX</name>
<dbReference type="Proteomes" id="UP000003026">
    <property type="component" value="Unassembled WGS sequence"/>
</dbReference>
<gene>
    <name evidence="1" type="ORF">HPNQ4044_0960</name>
</gene>
<evidence type="ECO:0000313" key="2">
    <source>
        <dbReference type="Proteomes" id="UP000003026"/>
    </source>
</evidence>
<evidence type="ECO:0000313" key="1">
    <source>
        <dbReference type="EMBL" id="EJB35918.1"/>
    </source>
</evidence>
<dbReference type="AlphaFoldDB" id="I9ZHU5"/>
<dbReference type="EMBL" id="AKNW01000007">
    <property type="protein sequence ID" value="EJB35918.1"/>
    <property type="molecule type" value="Genomic_DNA"/>
</dbReference>
<reference evidence="1 2" key="1">
    <citation type="submission" date="2012-04" db="EMBL/GenBank/DDBJ databases">
        <title>Genome sequence of Helicobacter pylori NQ4044.</title>
        <authorList>
            <person name="Blanchard T.G."/>
            <person name="Czinn S.J."/>
            <person name="McCracken C."/>
            <person name="Abolude K."/>
            <person name="Maroo A."/>
            <person name="Santana-Cruz I."/>
            <person name="Tallon L.J."/>
            <person name="Ficke F.W.F."/>
        </authorList>
    </citation>
    <scope>NUCLEOTIDE SEQUENCE [LARGE SCALE GENOMIC DNA]</scope>
    <source>
        <strain evidence="1 2">NQ4044</strain>
    </source>
</reference>